<dbReference type="PROSITE" id="PS00901">
    <property type="entry name" value="CYS_SYNTHASE"/>
    <property type="match status" value="1"/>
</dbReference>
<protein>
    <recommendedName>
        <fullName evidence="10 14">Cystathionine beta-synthase</fullName>
        <ecNumber evidence="4 14">4.2.1.22</ecNumber>
    </recommendedName>
</protein>
<dbReference type="Proteomes" id="UP001623349">
    <property type="component" value="Unassembled WGS sequence"/>
</dbReference>
<evidence type="ECO:0000256" key="1">
    <source>
        <dbReference type="ARBA" id="ARBA00001933"/>
    </source>
</evidence>
<dbReference type="InterPro" id="IPR001926">
    <property type="entry name" value="TrpB-like_PALP"/>
</dbReference>
<evidence type="ECO:0000256" key="12">
    <source>
        <dbReference type="ARBA" id="ARBA00047490"/>
    </source>
</evidence>
<feature type="domain" description="CBS" evidence="16">
    <location>
        <begin position="429"/>
        <end position="489"/>
    </location>
</feature>
<keyword evidence="7 13" id="KW-0129">CBS domain</keyword>
<comment type="pathway">
    <text evidence="2">Amino-acid biosynthesis; L-cysteine biosynthesis; L-cysteine from L-homocysteine and L-serine: step 1/2.</text>
</comment>
<evidence type="ECO:0000256" key="8">
    <source>
        <dbReference type="ARBA" id="ARBA00023192"/>
    </source>
</evidence>
<dbReference type="SUPFAM" id="SSF53686">
    <property type="entry name" value="Tryptophan synthase beta subunit-like PLP-dependent enzymes"/>
    <property type="match status" value="1"/>
</dbReference>
<keyword evidence="18" id="KW-1185">Reference proteome</keyword>
<feature type="compositionally biased region" description="Basic and acidic residues" evidence="15">
    <location>
        <begin position="19"/>
        <end position="41"/>
    </location>
</feature>
<keyword evidence="5 14" id="KW-0028">Amino-acid biosynthesis</keyword>
<dbReference type="InterPro" id="IPR046353">
    <property type="entry name" value="CBS_C"/>
</dbReference>
<dbReference type="PANTHER" id="PTHR10314">
    <property type="entry name" value="CYSTATHIONINE BETA-SYNTHASE"/>
    <property type="match status" value="1"/>
</dbReference>
<dbReference type="EMBL" id="BAAFST010000017">
    <property type="protein sequence ID" value="GAB1300845.1"/>
    <property type="molecule type" value="Genomic_DNA"/>
</dbReference>
<comment type="function">
    <text evidence="11">Hydro-lyase catalyzing the first step of the transsulfuration pathway, where the hydroxyl group of L-serine is displaced by L-homocysteine in a beta-replacement reaction to form L-cystathionine, the precursor of L-cysteine. This catabolic route allows the elimination of L-methionine and the toxic metabolite L-homocysteine. Also involved in the production of hydrogen sulfide, a gasotransmitter with signaling and cytoprotective effects on neurons.</text>
</comment>
<dbReference type="Pfam" id="PF00291">
    <property type="entry name" value="PALP"/>
    <property type="match status" value="1"/>
</dbReference>
<feature type="region of interest" description="Disordered" evidence="15">
    <location>
        <begin position="1"/>
        <end position="43"/>
    </location>
</feature>
<dbReference type="InterPro" id="IPR001216">
    <property type="entry name" value="P-phosphate_BS"/>
</dbReference>
<evidence type="ECO:0000256" key="2">
    <source>
        <dbReference type="ARBA" id="ARBA00005003"/>
    </source>
</evidence>
<dbReference type="Gene3D" id="3.10.580.10">
    <property type="entry name" value="CBS-domain"/>
    <property type="match status" value="1"/>
</dbReference>
<sequence>MPSGTPQREDGSAGCPQHLDVHSEKGQVEKGPSGDKERVWIRPDTPSRCTWQLGRPMADSPHYHTSMTKPPKILPDILRKIGNTPMVRINKISKNAGLKCELLAKCEFFNAGGSVKDRISLRMIEDAERAGTLKPGDTIIEPTSGNTGIGLALAAAVKGYRCIIVMPEKMSMEKVDVLRALGVEIVRTPTNARFDSPESHVGVAWRLKNEIPNSHILDQYRNASNPLAHYDDTAEEILQQCDGKLDMLVASAGTGGTITGIARKLKEKCPGCKIIGVDPEGSILAEPEELNQTDQTSYEVEGIGYDFIPTVLDRTVVDKWFKSNDEDSFAFARMLIAQEGLLCEWKLRQRHGCGREGCSQELQEGQRCVVILPDSVRNYMLCRFIGRLKRDLGGSKFLSDKWMLQKGFMKEELSVKRPWWWHLRVQELSLSAPLTVLPTVTCEHTIAILREKGFDQAPVVNESGAILGMVTLGNMLSSLLAGKVRPSDEVCKVLYKQFKPIRLTDTLGMLSHILEIDHFALVVHEQIQSRDQAWAGVVGGPTDRSHGMSSKQQMVFGVVTAIDLLNFVAARERTQK</sequence>
<comment type="cofactor">
    <cofactor evidence="1 14">
        <name>pyridoxal 5'-phosphate</name>
        <dbReference type="ChEBI" id="CHEBI:597326"/>
    </cofactor>
</comment>
<dbReference type="PROSITE" id="PS51371">
    <property type="entry name" value="CBS"/>
    <property type="match status" value="1"/>
</dbReference>
<evidence type="ECO:0000313" key="17">
    <source>
        <dbReference type="EMBL" id="GAB1300845.1"/>
    </source>
</evidence>
<dbReference type="Gene3D" id="3.40.50.1100">
    <property type="match status" value="2"/>
</dbReference>
<dbReference type="InterPro" id="IPR000644">
    <property type="entry name" value="CBS_dom"/>
</dbReference>
<dbReference type="NCBIfam" id="TIGR01137">
    <property type="entry name" value="cysta_beta"/>
    <property type="match status" value="1"/>
</dbReference>
<keyword evidence="9 14" id="KW-0456">Lyase</keyword>
<dbReference type="SMART" id="SM00116">
    <property type="entry name" value="CBS"/>
    <property type="match status" value="1"/>
</dbReference>
<evidence type="ECO:0000256" key="3">
    <source>
        <dbReference type="ARBA" id="ARBA00007103"/>
    </source>
</evidence>
<gene>
    <name evidence="17" type="ORF">APTSU1_001608300</name>
</gene>
<proteinExistence type="inferred from homology"/>
<comment type="catalytic activity">
    <reaction evidence="12 14">
        <text>L-homocysteine + L-serine = L,L-cystathionine + H2O</text>
        <dbReference type="Rhea" id="RHEA:10112"/>
        <dbReference type="ChEBI" id="CHEBI:15377"/>
        <dbReference type="ChEBI" id="CHEBI:33384"/>
        <dbReference type="ChEBI" id="CHEBI:58161"/>
        <dbReference type="ChEBI" id="CHEBI:58199"/>
        <dbReference type="EC" id="4.2.1.22"/>
    </reaction>
</comment>
<keyword evidence="8 14" id="KW-0198">Cysteine biosynthesis</keyword>
<dbReference type="Pfam" id="PF00571">
    <property type="entry name" value="CBS"/>
    <property type="match status" value="1"/>
</dbReference>
<accession>A0ABQ0FNP3</accession>
<dbReference type="CDD" id="cd04608">
    <property type="entry name" value="CBS_pair_CBS"/>
    <property type="match status" value="1"/>
</dbReference>
<name>A0ABQ0FNP3_APOSI</name>
<dbReference type="CDD" id="cd01561">
    <property type="entry name" value="CBS_like"/>
    <property type="match status" value="1"/>
</dbReference>
<organism evidence="17 18">
    <name type="scientific">Apodemus speciosus</name>
    <name type="common">Large Japanese field mouse</name>
    <dbReference type="NCBI Taxonomy" id="105296"/>
    <lineage>
        <taxon>Eukaryota</taxon>
        <taxon>Metazoa</taxon>
        <taxon>Chordata</taxon>
        <taxon>Craniata</taxon>
        <taxon>Vertebrata</taxon>
        <taxon>Euteleostomi</taxon>
        <taxon>Mammalia</taxon>
        <taxon>Eutheria</taxon>
        <taxon>Euarchontoglires</taxon>
        <taxon>Glires</taxon>
        <taxon>Rodentia</taxon>
        <taxon>Myomorpha</taxon>
        <taxon>Muroidea</taxon>
        <taxon>Muridae</taxon>
        <taxon>Murinae</taxon>
        <taxon>Apodemus</taxon>
    </lineage>
</organism>
<evidence type="ECO:0000256" key="11">
    <source>
        <dbReference type="ARBA" id="ARBA00045425"/>
    </source>
</evidence>
<comment type="caution">
    <text evidence="17">The sequence shown here is derived from an EMBL/GenBank/DDBJ whole genome shotgun (WGS) entry which is preliminary data.</text>
</comment>
<evidence type="ECO:0000313" key="18">
    <source>
        <dbReference type="Proteomes" id="UP001623349"/>
    </source>
</evidence>
<evidence type="ECO:0000256" key="6">
    <source>
        <dbReference type="ARBA" id="ARBA00022898"/>
    </source>
</evidence>
<dbReference type="EC" id="4.2.1.22" evidence="4 14"/>
<evidence type="ECO:0000256" key="15">
    <source>
        <dbReference type="SAM" id="MobiDB-lite"/>
    </source>
</evidence>
<evidence type="ECO:0000256" key="4">
    <source>
        <dbReference type="ARBA" id="ARBA00012041"/>
    </source>
</evidence>
<evidence type="ECO:0000256" key="14">
    <source>
        <dbReference type="RuleBase" id="RU361204"/>
    </source>
</evidence>
<reference evidence="17 18" key="1">
    <citation type="submission" date="2024-08" db="EMBL/GenBank/DDBJ databases">
        <title>The draft genome of Apodemus speciosus.</title>
        <authorList>
            <person name="Nabeshima K."/>
            <person name="Suzuki S."/>
            <person name="Onuma M."/>
        </authorList>
    </citation>
    <scope>NUCLEOTIDE SEQUENCE [LARGE SCALE GENOMIC DNA]</scope>
    <source>
        <strain evidence="17">IB14-021</strain>
    </source>
</reference>
<dbReference type="SUPFAM" id="SSF54631">
    <property type="entry name" value="CBS-domain pair"/>
    <property type="match status" value="1"/>
</dbReference>
<evidence type="ECO:0000256" key="9">
    <source>
        <dbReference type="ARBA" id="ARBA00023239"/>
    </source>
</evidence>
<dbReference type="InterPro" id="IPR050214">
    <property type="entry name" value="Cys_Synth/Cystath_Beta-Synth"/>
</dbReference>
<dbReference type="InterPro" id="IPR046342">
    <property type="entry name" value="CBS_dom_sf"/>
</dbReference>
<dbReference type="InterPro" id="IPR005857">
    <property type="entry name" value="Cysta_beta_synth"/>
</dbReference>
<dbReference type="InterPro" id="IPR036052">
    <property type="entry name" value="TrpB-like_PALP_sf"/>
</dbReference>
<comment type="similarity">
    <text evidence="3 14">Belongs to the cysteine synthase/cystathionine beta-synthase family.</text>
</comment>
<evidence type="ECO:0000256" key="10">
    <source>
        <dbReference type="ARBA" id="ARBA00026192"/>
    </source>
</evidence>
<evidence type="ECO:0000256" key="13">
    <source>
        <dbReference type="PROSITE-ProRule" id="PRU00703"/>
    </source>
</evidence>
<evidence type="ECO:0000256" key="7">
    <source>
        <dbReference type="ARBA" id="ARBA00023122"/>
    </source>
</evidence>
<evidence type="ECO:0000256" key="5">
    <source>
        <dbReference type="ARBA" id="ARBA00022605"/>
    </source>
</evidence>
<evidence type="ECO:0000259" key="16">
    <source>
        <dbReference type="PROSITE" id="PS51371"/>
    </source>
</evidence>
<keyword evidence="6 14" id="KW-0663">Pyridoxal phosphate</keyword>